<evidence type="ECO:0000313" key="1">
    <source>
        <dbReference type="EMBL" id="ARU54337.1"/>
    </source>
</evidence>
<sequence>MNIIFPYVTHCITCKMWAKFIIQKILILCFALSIVGCDNDHLEVIRADAHTFCEIHNPTNWKSYSENNSIEHLDQELSKRIESSLKTHEMKSVVAELSNIQFFKELYPAAKEKITALIQSEWNCEYYKMFYSITFTNEAYLPVTPAKDVSLEIRILDDHRLVLGNREALIAETNFRSVVGNITNTENLIVVTIETGVSESTVENILQELQSLKVANVRLVYL</sequence>
<dbReference type="EMBL" id="CP021425">
    <property type="protein sequence ID" value="ARU54337.1"/>
    <property type="molecule type" value="Genomic_DNA"/>
</dbReference>
<protein>
    <submittedName>
        <fullName evidence="1">Uncharacterized protein</fullName>
    </submittedName>
</protein>
<gene>
    <name evidence="1" type="ORF">OLMES_0231</name>
</gene>
<dbReference type="KEGG" id="ome:OLMES_0231"/>
<name>A0A1Y0I1K3_9GAMM</name>
<dbReference type="AlphaFoldDB" id="A0A1Y0I1K3"/>
<accession>A0A1Y0I1K3</accession>
<dbReference type="Proteomes" id="UP000196027">
    <property type="component" value="Chromosome"/>
</dbReference>
<keyword evidence="2" id="KW-1185">Reference proteome</keyword>
<reference evidence="1 2" key="1">
    <citation type="submission" date="2017-05" db="EMBL/GenBank/DDBJ databases">
        <title>Genomic insights into alkan degradation activity of Oleiphilus messinensis.</title>
        <authorList>
            <person name="Kozyavkin S.A."/>
            <person name="Slesarev A.I."/>
            <person name="Golyshin P.N."/>
            <person name="Korzhenkov A."/>
            <person name="Golyshina O.N."/>
            <person name="Toshchakov S.V."/>
        </authorList>
    </citation>
    <scope>NUCLEOTIDE SEQUENCE [LARGE SCALE GENOMIC DNA]</scope>
    <source>
        <strain evidence="1 2">ME102</strain>
    </source>
</reference>
<evidence type="ECO:0000313" key="2">
    <source>
        <dbReference type="Proteomes" id="UP000196027"/>
    </source>
</evidence>
<proteinExistence type="predicted"/>
<organism evidence="1 2">
    <name type="scientific">Oleiphilus messinensis</name>
    <dbReference type="NCBI Taxonomy" id="141451"/>
    <lineage>
        <taxon>Bacteria</taxon>
        <taxon>Pseudomonadati</taxon>
        <taxon>Pseudomonadota</taxon>
        <taxon>Gammaproteobacteria</taxon>
        <taxon>Oceanospirillales</taxon>
        <taxon>Oleiphilaceae</taxon>
        <taxon>Oleiphilus</taxon>
    </lineage>
</organism>